<keyword evidence="3" id="KW-0808">Transferase</keyword>
<protein>
    <recommendedName>
        <fullName evidence="8">L,D-TPase catalytic domain-containing protein</fullName>
    </recommendedName>
</protein>
<keyword evidence="5 7" id="KW-0573">Peptidoglycan synthesis</keyword>
<dbReference type="CDD" id="cd16913">
    <property type="entry name" value="YkuD_like"/>
    <property type="match status" value="1"/>
</dbReference>
<proteinExistence type="inferred from homology"/>
<comment type="pathway">
    <text evidence="1 7">Cell wall biogenesis; peptidoglycan biosynthesis.</text>
</comment>
<comment type="similarity">
    <text evidence="2">Belongs to the YkuD family.</text>
</comment>
<dbReference type="InterPro" id="IPR050979">
    <property type="entry name" value="LD-transpeptidase"/>
</dbReference>
<evidence type="ECO:0000313" key="9">
    <source>
        <dbReference type="EMBL" id="CAA9562584.1"/>
    </source>
</evidence>
<dbReference type="EMBL" id="CADCWL010000085">
    <property type="protein sequence ID" value="CAA9562584.1"/>
    <property type="molecule type" value="Genomic_DNA"/>
</dbReference>
<feature type="active site" description="Nucleophile" evidence="7">
    <location>
        <position position="387"/>
    </location>
</feature>
<dbReference type="GO" id="GO:0016740">
    <property type="term" value="F:transferase activity"/>
    <property type="evidence" value="ECO:0007669"/>
    <property type="project" value="UniProtKB-KW"/>
</dbReference>
<dbReference type="GO" id="GO:0071555">
    <property type="term" value="P:cell wall organization"/>
    <property type="evidence" value="ECO:0007669"/>
    <property type="project" value="UniProtKB-UniRule"/>
</dbReference>
<evidence type="ECO:0000256" key="4">
    <source>
        <dbReference type="ARBA" id="ARBA00022960"/>
    </source>
</evidence>
<dbReference type="SUPFAM" id="SSF141523">
    <property type="entry name" value="L,D-transpeptidase catalytic domain-like"/>
    <property type="match status" value="1"/>
</dbReference>
<evidence type="ECO:0000256" key="3">
    <source>
        <dbReference type="ARBA" id="ARBA00022679"/>
    </source>
</evidence>
<gene>
    <name evidence="9" type="ORF">AVDCRST_MAG19-1947</name>
</gene>
<sequence length="412" mass="44109">MVERNHNAVELGPRGTGKSHLYQQVSPFAHLVTGCKTGADAGCRFVAEAGHTLSGAIGDFWQTYGDAAIFGLPLSEPFADEAGATVQVFEQAILEDRGGGVILRATGLAQAEAAAGDPAFQPAPPTGGTTFLVGADDGLRLRLGPSTDAAMVALLPENAEFIAAPTAGGEWVPGYADGFAGWVAAEYLRQAPPLPQLDPADWNRDVWQGASLGESNVRAEPSTTARVVRELVYGDPVTVTEWVAGEEVYKGADLWAKLGEGRYVYARNVGRTAPVAPLDPPPGAPTVGKWIDVGLVQQLITAYDGRTPIRTVEVTTGMAGWETPPGFYQILNRVANETMTSGAIGAEHHYKLEDVLFTQYFTDRGHALHFAWWRTEETIGRPGSHGCVNLLLDDARFFWDWAGIGTPVYVHP</sequence>
<dbReference type="Pfam" id="PF03734">
    <property type="entry name" value="YkuD"/>
    <property type="match status" value="1"/>
</dbReference>
<dbReference type="PANTHER" id="PTHR30582:SF2">
    <property type="entry name" value="L,D-TRANSPEPTIDASE YCIB-RELATED"/>
    <property type="match status" value="1"/>
</dbReference>
<evidence type="ECO:0000256" key="6">
    <source>
        <dbReference type="ARBA" id="ARBA00023316"/>
    </source>
</evidence>
<dbReference type="GO" id="GO:0018104">
    <property type="term" value="P:peptidoglycan-protein cross-linking"/>
    <property type="evidence" value="ECO:0007669"/>
    <property type="project" value="TreeGrafter"/>
</dbReference>
<feature type="active site" description="Proton donor/acceptor" evidence="7">
    <location>
        <position position="369"/>
    </location>
</feature>
<accession>A0A6J4UWJ5</accession>
<evidence type="ECO:0000259" key="8">
    <source>
        <dbReference type="PROSITE" id="PS52029"/>
    </source>
</evidence>
<dbReference type="GO" id="GO:0071972">
    <property type="term" value="F:peptidoglycan L,D-transpeptidase activity"/>
    <property type="evidence" value="ECO:0007669"/>
    <property type="project" value="TreeGrafter"/>
</dbReference>
<dbReference type="PANTHER" id="PTHR30582">
    <property type="entry name" value="L,D-TRANSPEPTIDASE"/>
    <property type="match status" value="1"/>
</dbReference>
<evidence type="ECO:0000256" key="5">
    <source>
        <dbReference type="ARBA" id="ARBA00022984"/>
    </source>
</evidence>
<organism evidence="9">
    <name type="scientific">uncultured Thermomicrobiales bacterium</name>
    <dbReference type="NCBI Taxonomy" id="1645740"/>
    <lineage>
        <taxon>Bacteria</taxon>
        <taxon>Pseudomonadati</taxon>
        <taxon>Thermomicrobiota</taxon>
        <taxon>Thermomicrobia</taxon>
        <taxon>Thermomicrobiales</taxon>
        <taxon>environmental samples</taxon>
    </lineage>
</organism>
<dbReference type="InterPro" id="IPR003646">
    <property type="entry name" value="SH3-like_bac-type"/>
</dbReference>
<keyword evidence="4 7" id="KW-0133">Cell shape</keyword>
<dbReference type="Pfam" id="PF13337">
    <property type="entry name" value="BrxL_ATPase"/>
    <property type="match status" value="1"/>
</dbReference>
<dbReference type="Gene3D" id="2.30.30.40">
    <property type="entry name" value="SH3 Domains"/>
    <property type="match status" value="1"/>
</dbReference>
<dbReference type="InterPro" id="IPR038063">
    <property type="entry name" value="Transpep_catalytic_dom"/>
</dbReference>
<name>A0A6J4UWJ5_9BACT</name>
<dbReference type="PROSITE" id="PS52029">
    <property type="entry name" value="LD_TPASE"/>
    <property type="match status" value="1"/>
</dbReference>
<keyword evidence="6 7" id="KW-0961">Cell wall biogenesis/degradation</keyword>
<dbReference type="InterPro" id="IPR014061">
    <property type="entry name" value="BrxL-like"/>
</dbReference>
<dbReference type="GO" id="GO:0008360">
    <property type="term" value="P:regulation of cell shape"/>
    <property type="evidence" value="ECO:0007669"/>
    <property type="project" value="UniProtKB-UniRule"/>
</dbReference>
<dbReference type="PROSITE" id="PS51257">
    <property type="entry name" value="PROKAR_LIPOPROTEIN"/>
    <property type="match status" value="1"/>
</dbReference>
<evidence type="ECO:0000256" key="2">
    <source>
        <dbReference type="ARBA" id="ARBA00005992"/>
    </source>
</evidence>
<dbReference type="InterPro" id="IPR005490">
    <property type="entry name" value="LD_TPept_cat_dom"/>
</dbReference>
<dbReference type="GO" id="GO:0005576">
    <property type="term" value="C:extracellular region"/>
    <property type="evidence" value="ECO:0007669"/>
    <property type="project" value="TreeGrafter"/>
</dbReference>
<evidence type="ECO:0000256" key="1">
    <source>
        <dbReference type="ARBA" id="ARBA00004752"/>
    </source>
</evidence>
<dbReference type="Gene3D" id="2.40.440.10">
    <property type="entry name" value="L,D-transpeptidase catalytic domain-like"/>
    <property type="match status" value="1"/>
</dbReference>
<dbReference type="UniPathway" id="UPA00219"/>
<reference evidence="9" key="1">
    <citation type="submission" date="2020-02" db="EMBL/GenBank/DDBJ databases">
        <authorList>
            <person name="Meier V. D."/>
        </authorList>
    </citation>
    <scope>NUCLEOTIDE SEQUENCE</scope>
    <source>
        <strain evidence="9">AVDCRST_MAG19</strain>
    </source>
</reference>
<dbReference type="Pfam" id="PF08239">
    <property type="entry name" value="SH3_3"/>
    <property type="match status" value="1"/>
</dbReference>
<feature type="domain" description="L,D-TPase catalytic" evidence="8">
    <location>
        <begin position="289"/>
        <end position="411"/>
    </location>
</feature>
<evidence type="ECO:0000256" key="7">
    <source>
        <dbReference type="PROSITE-ProRule" id="PRU01373"/>
    </source>
</evidence>
<dbReference type="AlphaFoldDB" id="A0A6J4UWJ5"/>